<keyword evidence="7" id="KW-1185">Reference proteome</keyword>
<feature type="domain" description="Protein kinase" evidence="5">
    <location>
        <begin position="58"/>
        <end position="357"/>
    </location>
</feature>
<comment type="similarity">
    <text evidence="2">Belongs to the protein kinase superfamily. STE Ser/Thr protein kinase family. COT1 subfamily.</text>
</comment>
<accession>A0A4V3XF61</accession>
<evidence type="ECO:0000256" key="4">
    <source>
        <dbReference type="ARBA" id="ARBA00048679"/>
    </source>
</evidence>
<evidence type="ECO:0000256" key="3">
    <source>
        <dbReference type="ARBA" id="ARBA00047899"/>
    </source>
</evidence>
<name>A0A4V3XF61_9AGAM</name>
<dbReference type="OrthoDB" id="3359639at2759"/>
<dbReference type="GO" id="GO:0004674">
    <property type="term" value="F:protein serine/threonine kinase activity"/>
    <property type="evidence" value="ECO:0007669"/>
    <property type="project" value="UniProtKB-EC"/>
</dbReference>
<dbReference type="InterPro" id="IPR008271">
    <property type="entry name" value="Ser/Thr_kinase_AS"/>
</dbReference>
<organism evidence="6 7">
    <name type="scientific">Bondarzewia mesenterica</name>
    <dbReference type="NCBI Taxonomy" id="1095465"/>
    <lineage>
        <taxon>Eukaryota</taxon>
        <taxon>Fungi</taxon>
        <taxon>Dikarya</taxon>
        <taxon>Basidiomycota</taxon>
        <taxon>Agaricomycotina</taxon>
        <taxon>Agaricomycetes</taxon>
        <taxon>Russulales</taxon>
        <taxon>Bondarzewiaceae</taxon>
        <taxon>Bondarzewia</taxon>
    </lineage>
</organism>
<evidence type="ECO:0000313" key="7">
    <source>
        <dbReference type="Proteomes" id="UP000310158"/>
    </source>
</evidence>
<evidence type="ECO:0000256" key="2">
    <source>
        <dbReference type="ARBA" id="ARBA00038271"/>
    </source>
</evidence>
<evidence type="ECO:0000313" key="6">
    <source>
        <dbReference type="EMBL" id="THH16333.1"/>
    </source>
</evidence>
<sequence>MSSPWIKRKARLGALLQSNGDEDAEGVALDRILHGQSVIGKTSKTTEIDVTRFTDKDLSIVGTLEYGQFGVIDVVTCSLDGRVYVRKSIEKRFAFKTRDQCNPQIERDILLQALRGNTVWAPHLLCAFQTPTHLNIVMEYAEGGSLWDVLESSPLDGCVVEADLHWWFPQIVSALVWCHSQGFVHRDVKPHNFVLNQVSHIQLIDFGSAAPLLPPRPDGARLVPRRHCLVPCGTCDYISPEVLQAHEEALVALEMSEDEGEARKSRTIDGDGGYGVETDWWSMGAMLYEMAYGVAPFFASDIRHTYMKIMDHKRSLKFKCDPPISESLEDLMRLLLTDRETRLGRTGAAEIMNHPFFDGVEWEDLHIQNHPDGLHLPQFSYVNTQSADSAAPLGSSESQTFSSNSSHSQGFAFSAFFQSSERSGSDLHPTPRPKGSILREQASDYFIGFSWGPTLDAFQASSSPSLFPSATLSVFSSHDPQSTPRPNRALTLARTPFRVISTPFRTPYNYHSVGTSTLPRASTLLRRTAPRRTMSDREAMRQLVDCIGLSARKKVLAAGRTPRGMQRMNLGGFGSVGIGKALRFVPSPIEIQPEMGVIASKFVYEAHASDGGEQSDEREY</sequence>
<dbReference type="InterPro" id="IPR000719">
    <property type="entry name" value="Prot_kinase_dom"/>
</dbReference>
<dbReference type="Proteomes" id="UP000310158">
    <property type="component" value="Unassembled WGS sequence"/>
</dbReference>
<dbReference type="PANTHER" id="PTHR22988">
    <property type="entry name" value="MYOTONIC DYSTROPHY S/T KINASE-RELATED"/>
    <property type="match status" value="1"/>
</dbReference>
<proteinExistence type="inferred from homology"/>
<dbReference type="InterPro" id="IPR050839">
    <property type="entry name" value="Rho-assoc_Ser/Thr_Kinase"/>
</dbReference>
<dbReference type="SMART" id="SM00220">
    <property type="entry name" value="S_TKc"/>
    <property type="match status" value="1"/>
</dbReference>
<protein>
    <recommendedName>
        <fullName evidence="5">Protein kinase domain-containing protein</fullName>
    </recommendedName>
</protein>
<dbReference type="Gene3D" id="1.10.510.10">
    <property type="entry name" value="Transferase(Phosphotransferase) domain 1"/>
    <property type="match status" value="1"/>
</dbReference>
<dbReference type="Gene3D" id="3.30.200.20">
    <property type="entry name" value="Phosphorylase Kinase, domain 1"/>
    <property type="match status" value="1"/>
</dbReference>
<evidence type="ECO:0000256" key="1">
    <source>
        <dbReference type="ARBA" id="ARBA00022553"/>
    </source>
</evidence>
<comment type="catalytic activity">
    <reaction evidence="4">
        <text>L-seryl-[protein] + ATP = O-phospho-L-seryl-[protein] + ADP + H(+)</text>
        <dbReference type="Rhea" id="RHEA:17989"/>
        <dbReference type="Rhea" id="RHEA-COMP:9863"/>
        <dbReference type="Rhea" id="RHEA-COMP:11604"/>
        <dbReference type="ChEBI" id="CHEBI:15378"/>
        <dbReference type="ChEBI" id="CHEBI:29999"/>
        <dbReference type="ChEBI" id="CHEBI:30616"/>
        <dbReference type="ChEBI" id="CHEBI:83421"/>
        <dbReference type="ChEBI" id="CHEBI:456216"/>
        <dbReference type="EC" id="2.7.11.1"/>
    </reaction>
</comment>
<dbReference type="SUPFAM" id="SSF56112">
    <property type="entry name" value="Protein kinase-like (PK-like)"/>
    <property type="match status" value="1"/>
</dbReference>
<dbReference type="InterPro" id="IPR011009">
    <property type="entry name" value="Kinase-like_dom_sf"/>
</dbReference>
<evidence type="ECO:0000259" key="5">
    <source>
        <dbReference type="PROSITE" id="PS50011"/>
    </source>
</evidence>
<dbReference type="GO" id="GO:0005737">
    <property type="term" value="C:cytoplasm"/>
    <property type="evidence" value="ECO:0007669"/>
    <property type="project" value="TreeGrafter"/>
</dbReference>
<keyword evidence="1" id="KW-0597">Phosphoprotein</keyword>
<dbReference type="PROSITE" id="PS00108">
    <property type="entry name" value="PROTEIN_KINASE_ST"/>
    <property type="match status" value="1"/>
</dbReference>
<dbReference type="Pfam" id="PF00069">
    <property type="entry name" value="Pkinase"/>
    <property type="match status" value="2"/>
</dbReference>
<comment type="caution">
    <text evidence="6">The sequence shown here is derived from an EMBL/GenBank/DDBJ whole genome shotgun (WGS) entry which is preliminary data.</text>
</comment>
<dbReference type="AlphaFoldDB" id="A0A4V3XF61"/>
<reference evidence="6 7" key="1">
    <citation type="submission" date="2019-02" db="EMBL/GenBank/DDBJ databases">
        <title>Genome sequencing of the rare red list fungi Bondarzewia mesenterica.</title>
        <authorList>
            <person name="Buettner E."/>
            <person name="Kellner H."/>
        </authorList>
    </citation>
    <scope>NUCLEOTIDE SEQUENCE [LARGE SCALE GENOMIC DNA]</scope>
    <source>
        <strain evidence="6 7">DSM 108281</strain>
    </source>
</reference>
<comment type="catalytic activity">
    <reaction evidence="3">
        <text>L-threonyl-[protein] + ATP = O-phospho-L-threonyl-[protein] + ADP + H(+)</text>
        <dbReference type="Rhea" id="RHEA:46608"/>
        <dbReference type="Rhea" id="RHEA-COMP:11060"/>
        <dbReference type="Rhea" id="RHEA-COMP:11605"/>
        <dbReference type="ChEBI" id="CHEBI:15378"/>
        <dbReference type="ChEBI" id="CHEBI:30013"/>
        <dbReference type="ChEBI" id="CHEBI:30616"/>
        <dbReference type="ChEBI" id="CHEBI:61977"/>
        <dbReference type="ChEBI" id="CHEBI:456216"/>
        <dbReference type="EC" id="2.7.11.1"/>
    </reaction>
</comment>
<gene>
    <name evidence="6" type="ORF">EW146_g4295</name>
</gene>
<dbReference type="EMBL" id="SGPL01000163">
    <property type="protein sequence ID" value="THH16333.1"/>
    <property type="molecule type" value="Genomic_DNA"/>
</dbReference>
<dbReference type="PROSITE" id="PS50011">
    <property type="entry name" value="PROTEIN_KINASE_DOM"/>
    <property type="match status" value="1"/>
</dbReference>
<dbReference type="PANTHER" id="PTHR22988:SF71">
    <property type="entry name" value="CITRON RHO-INTERACTING KINASE"/>
    <property type="match status" value="1"/>
</dbReference>
<dbReference type="GO" id="GO:0005856">
    <property type="term" value="C:cytoskeleton"/>
    <property type="evidence" value="ECO:0007669"/>
    <property type="project" value="TreeGrafter"/>
</dbReference>
<dbReference type="GO" id="GO:0031032">
    <property type="term" value="P:actomyosin structure organization"/>
    <property type="evidence" value="ECO:0007669"/>
    <property type="project" value="TreeGrafter"/>
</dbReference>
<dbReference type="GO" id="GO:0005524">
    <property type="term" value="F:ATP binding"/>
    <property type="evidence" value="ECO:0007669"/>
    <property type="project" value="InterPro"/>
</dbReference>